<dbReference type="CDD" id="cd00519">
    <property type="entry name" value="Lipase_3"/>
    <property type="match status" value="1"/>
</dbReference>
<gene>
    <name evidence="2" type="ORF">DXX93_07815</name>
</gene>
<evidence type="ECO:0000259" key="1">
    <source>
        <dbReference type="Pfam" id="PF01764"/>
    </source>
</evidence>
<dbReference type="Gene3D" id="3.40.50.1820">
    <property type="entry name" value="alpha/beta hydrolase"/>
    <property type="match status" value="1"/>
</dbReference>
<dbReference type="PANTHER" id="PTHR45856:SF24">
    <property type="entry name" value="FUNGAL LIPASE-LIKE DOMAIN-CONTAINING PROTEIN"/>
    <property type="match status" value="1"/>
</dbReference>
<dbReference type="OrthoDB" id="5522031at2"/>
<protein>
    <submittedName>
        <fullName evidence="2">Lipase family protein</fullName>
    </submittedName>
</protein>
<dbReference type="InterPro" id="IPR029058">
    <property type="entry name" value="AB_hydrolase_fold"/>
</dbReference>
<sequence length="368" mass="40820">MADILLTDSDKDEINQVLATQLPEYRKAFSYRTALLMAVMSEVAYVVWEKRFPNLDDETTNKVRENIIDKLENARNKQLLTDYLDELLQEKSAQKSELISCLAEFDLKVDEQVSWLNEPQEDTQGFIAFNDEFAILAFRGTEKDSFSDIRTDASAALCQSPAGGLVHEGFQNAFTKVWHQQLKQALEHPLLAGKPLYVTGHSLGGALATVAARQIPATTKIAACYTFGSPRVGNDDWINRIKSPIYRIVNAADAVPMLPPGAVAMSALDFVTRLIPGVGEAVAKWLSQFGGYVHAGNMRYLTNCVPGNYQNVKLLYSVSVLFRLKASAVGVLSLLGLAKKLISDHSIRIYRQKLQIIALKRLPKPTDS</sequence>
<dbReference type="Pfam" id="PF01764">
    <property type="entry name" value="Lipase_3"/>
    <property type="match status" value="1"/>
</dbReference>
<dbReference type="InterPro" id="IPR051218">
    <property type="entry name" value="Sec_MonoDiacylglyc_Lipase"/>
</dbReference>
<accession>A0A3E0TPM5</accession>
<dbReference type="AlphaFoldDB" id="A0A3E0TPM5"/>
<name>A0A3E0TPM5_9GAMM</name>
<comment type="caution">
    <text evidence="2">The sequence shown here is derived from an EMBL/GenBank/DDBJ whole genome shotgun (WGS) entry which is preliminary data.</text>
</comment>
<dbReference type="InterPro" id="IPR002921">
    <property type="entry name" value="Fungal_lipase-type"/>
</dbReference>
<dbReference type="EMBL" id="QUOU01000001">
    <property type="protein sequence ID" value="REL26499.1"/>
    <property type="molecule type" value="Genomic_DNA"/>
</dbReference>
<dbReference type="Proteomes" id="UP000256478">
    <property type="component" value="Unassembled WGS sequence"/>
</dbReference>
<reference evidence="2 3" key="1">
    <citation type="submission" date="2018-08" db="EMBL/GenBank/DDBJ databases">
        <title>Thalassotalea euphylliae genome.</title>
        <authorList>
            <person name="Summers S."/>
            <person name="Rice S.A."/>
            <person name="Freckelton M.L."/>
            <person name="Nedved B.T."/>
            <person name="Hadfield M.G."/>
        </authorList>
    </citation>
    <scope>NUCLEOTIDE SEQUENCE [LARGE SCALE GENOMIC DNA]</scope>
    <source>
        <strain evidence="2 3">H1</strain>
    </source>
</reference>
<organism evidence="2 3">
    <name type="scientific">Thalassotalea euphylliae</name>
    <dbReference type="NCBI Taxonomy" id="1655234"/>
    <lineage>
        <taxon>Bacteria</taxon>
        <taxon>Pseudomonadati</taxon>
        <taxon>Pseudomonadota</taxon>
        <taxon>Gammaproteobacteria</taxon>
        <taxon>Alteromonadales</taxon>
        <taxon>Colwelliaceae</taxon>
        <taxon>Thalassotalea</taxon>
    </lineage>
</organism>
<dbReference type="PANTHER" id="PTHR45856">
    <property type="entry name" value="ALPHA/BETA-HYDROLASES SUPERFAMILY PROTEIN"/>
    <property type="match status" value="1"/>
</dbReference>
<evidence type="ECO:0000313" key="2">
    <source>
        <dbReference type="EMBL" id="REL26499.1"/>
    </source>
</evidence>
<dbReference type="SUPFAM" id="SSF53474">
    <property type="entry name" value="alpha/beta-Hydrolases"/>
    <property type="match status" value="1"/>
</dbReference>
<dbReference type="GO" id="GO:0006629">
    <property type="term" value="P:lipid metabolic process"/>
    <property type="evidence" value="ECO:0007669"/>
    <property type="project" value="InterPro"/>
</dbReference>
<evidence type="ECO:0000313" key="3">
    <source>
        <dbReference type="Proteomes" id="UP000256478"/>
    </source>
</evidence>
<feature type="domain" description="Fungal lipase-type" evidence="1">
    <location>
        <begin position="136"/>
        <end position="260"/>
    </location>
</feature>
<proteinExistence type="predicted"/>
<dbReference type="RefSeq" id="WP_116007616.1">
    <property type="nucleotide sequence ID" value="NZ_QUOU01000001.1"/>
</dbReference>